<keyword evidence="5" id="KW-1185">Reference proteome</keyword>
<evidence type="ECO:0000256" key="1">
    <source>
        <dbReference type="SAM" id="Phobius"/>
    </source>
</evidence>
<gene>
    <name evidence="2" type="ORF">P7V44_15220</name>
    <name evidence="3" type="ORF">Q5E86_00675</name>
</gene>
<evidence type="ECO:0000313" key="5">
    <source>
        <dbReference type="Proteomes" id="UP001176478"/>
    </source>
</evidence>
<dbReference type="Proteomes" id="UP001176478">
    <property type="component" value="Unassembled WGS sequence"/>
</dbReference>
<organism evidence="2 4">
    <name type="scientific">Providencia huashanensis</name>
    <dbReference type="NCBI Taxonomy" id="3037798"/>
    <lineage>
        <taxon>Bacteria</taxon>
        <taxon>Pseudomonadati</taxon>
        <taxon>Pseudomonadota</taxon>
        <taxon>Gammaproteobacteria</taxon>
        <taxon>Enterobacterales</taxon>
        <taxon>Morganellaceae</taxon>
        <taxon>Providencia</taxon>
    </lineage>
</organism>
<evidence type="ECO:0000313" key="4">
    <source>
        <dbReference type="Proteomes" id="UP001156701"/>
    </source>
</evidence>
<reference evidence="3" key="2">
    <citation type="submission" date="2023-07" db="EMBL/GenBank/DDBJ databases">
        <authorList>
            <person name="Yang W."/>
            <person name="Chen J."/>
            <person name="Ji P."/>
            <person name="Hu F."/>
        </authorList>
    </citation>
    <scope>NUCLEOTIDE SEQUENCE</scope>
    <source>
        <strain evidence="3">CRE-138-0111</strain>
    </source>
</reference>
<proteinExistence type="predicted"/>
<keyword evidence="1" id="KW-1133">Transmembrane helix</keyword>
<dbReference type="AlphaFoldDB" id="A0AA42FMY0"/>
<comment type="caution">
    <text evidence="2">The sequence shown here is derived from an EMBL/GenBank/DDBJ whole genome shotgun (WGS) entry which is preliminary data.</text>
</comment>
<dbReference type="EMBL" id="JAUQTG010000001">
    <property type="protein sequence ID" value="MDO7854912.1"/>
    <property type="molecule type" value="Genomic_DNA"/>
</dbReference>
<feature type="transmembrane region" description="Helical" evidence="1">
    <location>
        <begin position="6"/>
        <end position="28"/>
    </location>
</feature>
<sequence length="142" mass="15923">MKKYLLGVSITINVILAIALITTIMMFFNIKSKINTMVEQIKSGEYIELVKQNSQQLLPDSLKELSTIEITDNPCGYFYQKVDSTVEYLNNNPDIIGAETYASQLTSLKGAIDKTPSVLKEKACRKGISSFNYIIESIQSEK</sequence>
<dbReference type="Proteomes" id="UP001156701">
    <property type="component" value="Unassembled WGS sequence"/>
</dbReference>
<accession>A0AA42FMY0</accession>
<protein>
    <submittedName>
        <fullName evidence="2">Uncharacterized protein</fullName>
    </submittedName>
</protein>
<evidence type="ECO:0000313" key="2">
    <source>
        <dbReference type="EMBL" id="MDG4697589.1"/>
    </source>
</evidence>
<dbReference type="EMBL" id="JARRYG010000017">
    <property type="protein sequence ID" value="MDG4697589.1"/>
    <property type="molecule type" value="Genomic_DNA"/>
</dbReference>
<evidence type="ECO:0000313" key="3">
    <source>
        <dbReference type="EMBL" id="MDO7854912.1"/>
    </source>
</evidence>
<keyword evidence="1" id="KW-0472">Membrane</keyword>
<reference evidence="2" key="1">
    <citation type="submission" date="2023-03" db="EMBL/GenBank/DDBJ databases">
        <title>a new species belonging to Providencia genus.</title>
        <authorList>
            <person name="Yang W."/>
            <person name="Hu F."/>
            <person name="Shen S."/>
            <person name="Ding L."/>
            <person name="Yin D."/>
        </authorList>
    </citation>
    <scope>NUCLEOTIDE SEQUENCE</scope>
    <source>
        <strain evidence="2">CRE-3FA-0001</strain>
    </source>
</reference>
<dbReference type="RefSeq" id="WP_048606946.1">
    <property type="nucleotide sequence ID" value="NZ_JARRYG010000017.1"/>
</dbReference>
<name>A0AA42FMY0_9GAMM</name>
<reference evidence="3" key="3">
    <citation type="journal article" date="2024" name="Int. J. Antimicrob. Agents">
        <title>Identification of a novel Providencia species showing multi-drug-resistant in three patients with hospital-acquired infection.</title>
        <authorList>
            <person name="Yang W."/>
            <person name="Chen J."/>
            <person name="Yang F."/>
            <person name="Ji P."/>
            <person name="Shen S."/>
            <person name="Yin D."/>
            <person name="Hu F."/>
        </authorList>
    </citation>
    <scope>NUCLEOTIDE SEQUENCE</scope>
    <source>
        <strain evidence="3">CRE-138-0111</strain>
    </source>
</reference>
<keyword evidence="1" id="KW-0812">Transmembrane</keyword>